<dbReference type="EMBL" id="BK014809">
    <property type="protein sequence ID" value="DAD76810.1"/>
    <property type="molecule type" value="Genomic_DNA"/>
</dbReference>
<proteinExistence type="predicted"/>
<evidence type="ECO:0000313" key="1">
    <source>
        <dbReference type="EMBL" id="DAD76810.1"/>
    </source>
</evidence>
<dbReference type="CDD" id="cd04301">
    <property type="entry name" value="NAT_SF"/>
    <property type="match status" value="1"/>
</dbReference>
<reference evidence="1" key="1">
    <citation type="journal article" date="2021" name="Proc. Natl. Acad. Sci. U.S.A.">
        <title>A Catalog of Tens of Thousands of Viruses from Human Metagenomes Reveals Hidden Associations with Chronic Diseases.</title>
        <authorList>
            <person name="Tisza M.J."/>
            <person name="Buck C.B."/>
        </authorList>
    </citation>
    <scope>NUCLEOTIDE SEQUENCE</scope>
    <source>
        <strain evidence="1">CtDMf1</strain>
    </source>
</reference>
<dbReference type="InterPro" id="IPR016181">
    <property type="entry name" value="Acyl_CoA_acyltransferase"/>
</dbReference>
<name>A0A8S5M3J3_9CAUD</name>
<organism evidence="1">
    <name type="scientific">Siphoviridae sp. ctDMf1</name>
    <dbReference type="NCBI Taxonomy" id="2826197"/>
    <lineage>
        <taxon>Viruses</taxon>
        <taxon>Duplodnaviria</taxon>
        <taxon>Heunggongvirae</taxon>
        <taxon>Uroviricota</taxon>
        <taxon>Caudoviricetes</taxon>
    </lineage>
</organism>
<protein>
    <submittedName>
        <fullName evidence="1">Acetyltransferase domain containing protein</fullName>
    </submittedName>
</protein>
<dbReference type="SUPFAM" id="SSF55729">
    <property type="entry name" value="Acyl-CoA N-acyltransferases (Nat)"/>
    <property type="match status" value="1"/>
</dbReference>
<accession>A0A8S5M3J3</accession>
<sequence length="188" mass="20207">MGVPLSAAPSPVYRHPRPLFDGGAPAARGAGVCDGRPLACSPTPPAVAYPTLCVHPLGLHPFSMQAYTRVIGTDRKEPVMEITTSHYSEDNLTGTRYSMIDDGEEVGYLIAHTTGLILNVEVDEDRQGEGIARALFEYADDAQGLYHIPAWGRTEDGNHFARAMGGDTMDDEQAAAIVGMDLSIYDVD</sequence>
<dbReference type="Gene3D" id="3.40.630.30">
    <property type="match status" value="1"/>
</dbReference>